<dbReference type="Proteomes" id="UP000032142">
    <property type="component" value="Unassembled WGS sequence"/>
</dbReference>
<organism evidence="1 2">
    <name type="scientific">Gossypium arboreum</name>
    <name type="common">Tree cotton</name>
    <name type="synonym">Gossypium nanking</name>
    <dbReference type="NCBI Taxonomy" id="29729"/>
    <lineage>
        <taxon>Eukaryota</taxon>
        <taxon>Viridiplantae</taxon>
        <taxon>Streptophyta</taxon>
        <taxon>Embryophyta</taxon>
        <taxon>Tracheophyta</taxon>
        <taxon>Spermatophyta</taxon>
        <taxon>Magnoliopsida</taxon>
        <taxon>eudicotyledons</taxon>
        <taxon>Gunneridae</taxon>
        <taxon>Pentapetalae</taxon>
        <taxon>rosids</taxon>
        <taxon>malvids</taxon>
        <taxon>Malvales</taxon>
        <taxon>Malvaceae</taxon>
        <taxon>Malvoideae</taxon>
        <taxon>Gossypium</taxon>
    </lineage>
</organism>
<proteinExistence type="predicted"/>
<sequence length="40" mass="4621">MLMLYGRVFPGVEMELKSVFSTRPHTRACDWLCGISQYTP</sequence>
<protein>
    <submittedName>
        <fullName evidence="1">23S rRNA</fullName>
    </submittedName>
</protein>
<keyword evidence="2" id="KW-1185">Reference proteome</keyword>
<dbReference type="AlphaFoldDB" id="A0A0B0MS18"/>
<evidence type="ECO:0000313" key="2">
    <source>
        <dbReference type="Proteomes" id="UP000032142"/>
    </source>
</evidence>
<gene>
    <name evidence="1" type="ORF">F383_30174</name>
</gene>
<reference evidence="2" key="1">
    <citation type="submission" date="2014-09" db="EMBL/GenBank/DDBJ databases">
        <authorList>
            <person name="Mudge J."/>
            <person name="Ramaraj T."/>
            <person name="Lindquist I.E."/>
            <person name="Bharti A.K."/>
            <person name="Sundararajan A."/>
            <person name="Cameron C.T."/>
            <person name="Woodward J.E."/>
            <person name="May G.D."/>
            <person name="Brubaker C."/>
            <person name="Broadhvest J."/>
            <person name="Wilkins T.A."/>
        </authorList>
    </citation>
    <scope>NUCLEOTIDE SEQUENCE</scope>
    <source>
        <strain evidence="2">cv. AKA8401</strain>
    </source>
</reference>
<evidence type="ECO:0000313" key="1">
    <source>
        <dbReference type="EMBL" id="KHG04893.1"/>
    </source>
</evidence>
<comment type="caution">
    <text evidence="1">The sequence shown here is derived from an EMBL/GenBank/DDBJ whole genome shotgun (WGS) entry which is preliminary data.</text>
</comment>
<dbReference type="EMBL" id="JRRC01420144">
    <property type="protein sequence ID" value="KHG04893.1"/>
    <property type="molecule type" value="Genomic_DNA"/>
</dbReference>
<accession>A0A0B0MS18</accession>
<name>A0A0B0MS18_GOSAR</name>